<feature type="region of interest" description="Disordered" evidence="1">
    <location>
        <begin position="20"/>
        <end position="50"/>
    </location>
</feature>
<organism evidence="4">
    <name type="scientific">Salvia splendens</name>
    <name type="common">Scarlet sage</name>
    <dbReference type="NCBI Taxonomy" id="180675"/>
    <lineage>
        <taxon>Eukaryota</taxon>
        <taxon>Viridiplantae</taxon>
        <taxon>Streptophyta</taxon>
        <taxon>Embryophyta</taxon>
        <taxon>Tracheophyta</taxon>
        <taxon>Spermatophyta</taxon>
        <taxon>Magnoliopsida</taxon>
        <taxon>eudicotyledons</taxon>
        <taxon>Gunneridae</taxon>
        <taxon>Pentapetalae</taxon>
        <taxon>asterids</taxon>
        <taxon>lamiids</taxon>
        <taxon>Lamiales</taxon>
        <taxon>Lamiaceae</taxon>
        <taxon>Nepetoideae</taxon>
        <taxon>Mentheae</taxon>
        <taxon>Salviinae</taxon>
        <taxon>Salvia</taxon>
        <taxon>Salvia subgen. Calosphace</taxon>
        <taxon>core Calosphace</taxon>
    </lineage>
</organism>
<feature type="region of interest" description="Disordered" evidence="1">
    <location>
        <begin position="450"/>
        <end position="481"/>
    </location>
</feature>
<evidence type="ECO:0000256" key="1">
    <source>
        <dbReference type="SAM" id="MobiDB-lite"/>
    </source>
</evidence>
<dbReference type="InterPro" id="IPR029058">
    <property type="entry name" value="AB_hydrolase_fold"/>
</dbReference>
<evidence type="ECO:0000313" key="5">
    <source>
        <dbReference type="Proteomes" id="UP000298416"/>
    </source>
</evidence>
<feature type="domain" description="AB hydrolase-1" evidence="3">
    <location>
        <begin position="135"/>
        <end position="423"/>
    </location>
</feature>
<dbReference type="AlphaFoldDB" id="A0A8X8XZ70"/>
<dbReference type="Proteomes" id="UP000298416">
    <property type="component" value="Unassembled WGS sequence"/>
</dbReference>
<keyword evidence="2" id="KW-0812">Transmembrane</keyword>
<evidence type="ECO:0000313" key="4">
    <source>
        <dbReference type="EMBL" id="KAG6420181.1"/>
    </source>
</evidence>
<evidence type="ECO:0000259" key="3">
    <source>
        <dbReference type="Pfam" id="PF12697"/>
    </source>
</evidence>
<protein>
    <recommendedName>
        <fullName evidence="3">AB hydrolase-1 domain-containing protein</fullName>
    </recommendedName>
</protein>
<reference evidence="4" key="1">
    <citation type="submission" date="2018-01" db="EMBL/GenBank/DDBJ databases">
        <authorList>
            <person name="Mao J.F."/>
        </authorList>
    </citation>
    <scope>NUCLEOTIDE SEQUENCE</scope>
    <source>
        <strain evidence="4">Huo1</strain>
        <tissue evidence="4">Leaf</tissue>
    </source>
</reference>
<dbReference type="Pfam" id="PF12697">
    <property type="entry name" value="Abhydrolase_6"/>
    <property type="match status" value="1"/>
</dbReference>
<accession>A0A8X8XZ70</accession>
<name>A0A8X8XZ70_SALSN</name>
<gene>
    <name evidence="4" type="ORF">SASPL_116700</name>
</gene>
<dbReference type="Gene3D" id="3.40.50.1820">
    <property type="entry name" value="alpha/beta hydrolase"/>
    <property type="match status" value="1"/>
</dbReference>
<feature type="compositionally biased region" description="Basic and acidic residues" evidence="1">
    <location>
        <begin position="450"/>
        <end position="464"/>
    </location>
</feature>
<dbReference type="SUPFAM" id="SSF53474">
    <property type="entry name" value="alpha/beta-Hydrolases"/>
    <property type="match status" value="1"/>
</dbReference>
<comment type="caution">
    <text evidence="4">The sequence shown here is derived from an EMBL/GenBank/DDBJ whole genome shotgun (WGS) entry which is preliminary data.</text>
</comment>
<feature type="transmembrane region" description="Helical" evidence="2">
    <location>
        <begin position="60"/>
        <end position="78"/>
    </location>
</feature>
<keyword evidence="5" id="KW-1185">Reference proteome</keyword>
<dbReference type="GO" id="GO:0016787">
    <property type="term" value="F:hydrolase activity"/>
    <property type="evidence" value="ECO:0007669"/>
    <property type="project" value="UniProtKB-ARBA"/>
</dbReference>
<evidence type="ECO:0000256" key="2">
    <source>
        <dbReference type="SAM" id="Phobius"/>
    </source>
</evidence>
<reference evidence="4" key="2">
    <citation type="submission" date="2020-08" db="EMBL/GenBank/DDBJ databases">
        <title>Plant Genome Project.</title>
        <authorList>
            <person name="Zhang R.-G."/>
        </authorList>
    </citation>
    <scope>NUCLEOTIDE SEQUENCE</scope>
    <source>
        <strain evidence="4">Huo1</strain>
        <tissue evidence="4">Leaf</tissue>
    </source>
</reference>
<dbReference type="InterPro" id="IPR000073">
    <property type="entry name" value="AB_hydrolase_1"/>
</dbReference>
<sequence length="497" mass="54811">MIHVTVHACCPAMAIITEEPQSPPQLRHRKSNPKPHNPASPPSTSTPSKSAETTVNPFHFWFYFTLLVSLITLSCVLISSSLSHQDPKTWFLSLPPLLRRHYSNGRTLKVQTALNHPQVEVFSIQQGSIDADSRVLIVHGAGCSSFSFQDVVRELGSRKNVRAVAIDLPGSGFSDKSVVVMEESLGGSDPISKMRDVYQEIREKGLFWGFDQLVEQGYVENEVKVVKRERVKPIELGSEEMGRVLGQVVDSMDLAPVDLVLHDSALGLSANWISENHGLIRSVVVLDGARSGMALPLWAVGVPVVREIVLGFRFVFEMVLGKCCVKSVVAAEAEAHRVLLKGRDGASAVVGMGKKLNCSFDLSEWSSRDSVRGLPFQVIWSGGWSDEWTSEGRQMADALLQAKFVTHSGGRWMQEHNSEEVAESIYEFVSSLPKPSREVVEETIPNHSQDKYTAKNDHQHDQGHGHGHSHHGHAHGLGHHEHAGYMDSYGMGHGYGM</sequence>
<keyword evidence="2" id="KW-0472">Membrane</keyword>
<proteinExistence type="predicted"/>
<dbReference type="EMBL" id="PNBA02000006">
    <property type="protein sequence ID" value="KAG6420181.1"/>
    <property type="molecule type" value="Genomic_DNA"/>
</dbReference>
<keyword evidence="2" id="KW-1133">Transmembrane helix</keyword>
<feature type="compositionally biased region" description="Basic residues" evidence="1">
    <location>
        <begin position="465"/>
        <end position="477"/>
    </location>
</feature>